<name>A0ACC4BUI1_POPAL</name>
<keyword evidence="2" id="KW-1185">Reference proteome</keyword>
<evidence type="ECO:0000313" key="1">
    <source>
        <dbReference type="EMBL" id="KAL3582299.1"/>
    </source>
</evidence>
<gene>
    <name evidence="1" type="ORF">D5086_016631</name>
</gene>
<proteinExistence type="predicted"/>
<evidence type="ECO:0000313" key="2">
    <source>
        <dbReference type="Proteomes" id="UP000309997"/>
    </source>
</evidence>
<organism evidence="1 2">
    <name type="scientific">Populus alba</name>
    <name type="common">White poplar</name>
    <dbReference type="NCBI Taxonomy" id="43335"/>
    <lineage>
        <taxon>Eukaryota</taxon>
        <taxon>Viridiplantae</taxon>
        <taxon>Streptophyta</taxon>
        <taxon>Embryophyta</taxon>
        <taxon>Tracheophyta</taxon>
        <taxon>Spermatophyta</taxon>
        <taxon>Magnoliopsida</taxon>
        <taxon>eudicotyledons</taxon>
        <taxon>Gunneridae</taxon>
        <taxon>Pentapetalae</taxon>
        <taxon>rosids</taxon>
        <taxon>fabids</taxon>
        <taxon>Malpighiales</taxon>
        <taxon>Salicaceae</taxon>
        <taxon>Saliceae</taxon>
        <taxon>Populus</taxon>
    </lineage>
</organism>
<feature type="non-terminal residue" evidence="1">
    <location>
        <position position="1"/>
    </location>
</feature>
<dbReference type="EMBL" id="RCHU02000008">
    <property type="protein sequence ID" value="KAL3582299.1"/>
    <property type="molecule type" value="Genomic_DNA"/>
</dbReference>
<reference evidence="1 2" key="1">
    <citation type="journal article" date="2024" name="Plant Biotechnol. J.">
        <title>Genome and CRISPR/Cas9 system of a widespread forest tree (Populus alba) in the world.</title>
        <authorList>
            <person name="Liu Y.J."/>
            <person name="Jiang P.F."/>
            <person name="Han X.M."/>
            <person name="Li X.Y."/>
            <person name="Wang H.M."/>
            <person name="Wang Y.J."/>
            <person name="Wang X.X."/>
            <person name="Zeng Q.Y."/>
        </authorList>
    </citation>
    <scope>NUCLEOTIDE SEQUENCE [LARGE SCALE GENOMIC DNA]</scope>
    <source>
        <strain evidence="2">cv. PAL-ZL1</strain>
    </source>
</reference>
<sequence length="71" mass="8210">ERQFVSEEHSVEATLVHQKYKYEQKAWGRYSVMQKDVMERKNLINGMGHKTEFSAVAGAKLVSIVIWTAHC</sequence>
<accession>A0ACC4BUI1</accession>
<comment type="caution">
    <text evidence="1">The sequence shown here is derived from an EMBL/GenBank/DDBJ whole genome shotgun (WGS) entry which is preliminary data.</text>
</comment>
<protein>
    <submittedName>
        <fullName evidence="1">Uncharacterized protein</fullName>
    </submittedName>
</protein>
<dbReference type="Proteomes" id="UP000309997">
    <property type="component" value="Unassembled WGS sequence"/>
</dbReference>